<sequence>MERSNFRVLITLGIALLLLATVGYLFYANREHQIRIPEAELQQRFERRLPLTKTYLKFFDVTLENPRVDLLEETGRISAGMDVQVQIRTPGKTRSYGGTVDVAGLVRYESASGRFFLFEPQIERLELGDLKDPTLERVRAVTQKALEEYFSIQPLYELKPGDIRQRAARMVLRNVEIEDEELVITLGL</sequence>
<dbReference type="Pfam" id="PF07273">
    <property type="entry name" value="DUF1439"/>
    <property type="match status" value="1"/>
</dbReference>
<dbReference type="Proteomes" id="UP000095672">
    <property type="component" value="Chromosome"/>
</dbReference>
<evidence type="ECO:0008006" key="4">
    <source>
        <dbReference type="Google" id="ProtNLM"/>
    </source>
</evidence>
<accession>A0A1C9WBN7</accession>
<organism evidence="2 3">
    <name type="scientific">Microbulbifer aggregans</name>
    <dbReference type="NCBI Taxonomy" id="1769779"/>
    <lineage>
        <taxon>Bacteria</taxon>
        <taxon>Pseudomonadati</taxon>
        <taxon>Pseudomonadota</taxon>
        <taxon>Gammaproteobacteria</taxon>
        <taxon>Cellvibrionales</taxon>
        <taxon>Microbulbiferaceae</taxon>
        <taxon>Microbulbifer</taxon>
    </lineage>
</organism>
<evidence type="ECO:0000313" key="2">
    <source>
        <dbReference type="EMBL" id="AOS98563.1"/>
    </source>
</evidence>
<dbReference type="EMBL" id="CP014143">
    <property type="protein sequence ID" value="AOS98563.1"/>
    <property type="molecule type" value="Genomic_DNA"/>
</dbReference>
<dbReference type="InterPro" id="IPR010835">
    <property type="entry name" value="DUF1439"/>
</dbReference>
<keyword evidence="3" id="KW-1185">Reference proteome</keyword>
<dbReference type="PATRIC" id="fig|1769779.3.peg.3180"/>
<dbReference type="RefSeq" id="WP_145924430.1">
    <property type="nucleotide sequence ID" value="NZ_CP014143.1"/>
</dbReference>
<proteinExistence type="predicted"/>
<name>A0A1C9WBN7_9GAMM</name>
<reference evidence="3" key="1">
    <citation type="submission" date="2016-01" db="EMBL/GenBank/DDBJ databases">
        <title>Complete genome sequence of Microbulbifer sp. CCB-MM1, a halophile isolated from Matang Mangrove Forest, Perak.</title>
        <authorList>
            <person name="Moh T.H."/>
            <person name="Dinesh B."/>
            <person name="Lau N.-S."/>
            <person name="Go F."/>
            <person name="Alexander Chong S.-C."/>
        </authorList>
    </citation>
    <scope>NUCLEOTIDE SEQUENCE [LARGE SCALE GENOMIC DNA]</scope>
    <source>
        <strain evidence="3">CCB-MM1</strain>
    </source>
</reference>
<protein>
    <recommendedName>
        <fullName evidence="4">DUF1439 domain-containing protein</fullName>
    </recommendedName>
</protein>
<keyword evidence="1" id="KW-0472">Membrane</keyword>
<evidence type="ECO:0000313" key="3">
    <source>
        <dbReference type="Proteomes" id="UP000095672"/>
    </source>
</evidence>
<dbReference type="OrthoDB" id="5736461at2"/>
<dbReference type="STRING" id="1769779.AUP74_03197"/>
<dbReference type="AlphaFoldDB" id="A0A1C9WBN7"/>
<keyword evidence="1" id="KW-0812">Transmembrane</keyword>
<evidence type="ECO:0000256" key="1">
    <source>
        <dbReference type="SAM" id="Phobius"/>
    </source>
</evidence>
<dbReference type="KEGG" id="micc:AUP74_03197"/>
<dbReference type="Gene3D" id="3.15.10.40">
    <property type="entry name" value="Uncharacterised protein PF07273, DUF1439"/>
    <property type="match status" value="1"/>
</dbReference>
<keyword evidence="1" id="KW-1133">Transmembrane helix</keyword>
<gene>
    <name evidence="2" type="ORF">AUP74_03197</name>
</gene>
<feature type="transmembrane region" description="Helical" evidence="1">
    <location>
        <begin position="6"/>
        <end position="27"/>
    </location>
</feature>